<feature type="compositionally biased region" description="Low complexity" evidence="1">
    <location>
        <begin position="140"/>
        <end position="156"/>
    </location>
</feature>
<feature type="chain" id="PRO_5040118024" evidence="2">
    <location>
        <begin position="20"/>
        <end position="339"/>
    </location>
</feature>
<comment type="caution">
    <text evidence="3">The sequence shown here is derived from an EMBL/GenBank/DDBJ whole genome shotgun (WGS) entry which is preliminary data.</text>
</comment>
<evidence type="ECO:0000256" key="1">
    <source>
        <dbReference type="SAM" id="MobiDB-lite"/>
    </source>
</evidence>
<gene>
    <name evidence="3" type="ORF">FBEOM_8548</name>
</gene>
<dbReference type="AlphaFoldDB" id="A0A9P5AEY7"/>
<organism evidence="3 4">
    <name type="scientific">Fusarium beomiforme</name>
    <dbReference type="NCBI Taxonomy" id="44412"/>
    <lineage>
        <taxon>Eukaryota</taxon>
        <taxon>Fungi</taxon>
        <taxon>Dikarya</taxon>
        <taxon>Ascomycota</taxon>
        <taxon>Pezizomycotina</taxon>
        <taxon>Sordariomycetes</taxon>
        <taxon>Hypocreomycetidae</taxon>
        <taxon>Hypocreales</taxon>
        <taxon>Nectriaceae</taxon>
        <taxon>Fusarium</taxon>
        <taxon>Fusarium burgessii species complex</taxon>
    </lineage>
</organism>
<protein>
    <submittedName>
        <fullName evidence="3">Uncharacterized protein</fullName>
    </submittedName>
</protein>
<accession>A0A9P5AEY7</accession>
<reference evidence="3" key="2">
    <citation type="submission" date="2020-02" db="EMBL/GenBank/DDBJ databases">
        <title>Identification and distribution of gene clusters putatively required for synthesis of sphingolipid metabolism inhibitors in phylogenetically diverse species of the filamentous fungus Fusarium.</title>
        <authorList>
            <person name="Kim H.-S."/>
            <person name="Busman M."/>
            <person name="Brown D.W."/>
            <person name="Divon H."/>
            <person name="Uhlig S."/>
            <person name="Proctor R.H."/>
        </authorList>
    </citation>
    <scope>NUCLEOTIDE SEQUENCE</scope>
    <source>
        <strain evidence="3">NRRL 25174</strain>
    </source>
</reference>
<dbReference type="Proteomes" id="UP000730481">
    <property type="component" value="Unassembled WGS sequence"/>
</dbReference>
<keyword evidence="4" id="KW-1185">Reference proteome</keyword>
<reference evidence="3" key="1">
    <citation type="journal article" date="2017" name="Mycologia">
        <title>Fusarium algeriense, sp. nov., a novel toxigenic crown rot pathogen of durum wheat from Algeria is nested in the Fusarium burgessii species complex.</title>
        <authorList>
            <person name="Laraba I."/>
            <person name="Keddad A."/>
            <person name="Boureghda H."/>
            <person name="Abdallah N."/>
            <person name="Vaughan M.M."/>
            <person name="Proctor R.H."/>
            <person name="Busman M."/>
            <person name="O'Donnell K."/>
        </authorList>
    </citation>
    <scope>NUCLEOTIDE SEQUENCE</scope>
    <source>
        <strain evidence="3">NRRL 25174</strain>
    </source>
</reference>
<dbReference type="EMBL" id="PVQB02000395">
    <property type="protein sequence ID" value="KAF4337590.1"/>
    <property type="molecule type" value="Genomic_DNA"/>
</dbReference>
<evidence type="ECO:0000313" key="4">
    <source>
        <dbReference type="Proteomes" id="UP000730481"/>
    </source>
</evidence>
<dbReference type="OrthoDB" id="5098170at2759"/>
<feature type="signal peptide" evidence="2">
    <location>
        <begin position="1"/>
        <end position="19"/>
    </location>
</feature>
<feature type="compositionally biased region" description="Low complexity" evidence="1">
    <location>
        <begin position="232"/>
        <end position="265"/>
    </location>
</feature>
<name>A0A9P5AEY7_9HYPO</name>
<feature type="region of interest" description="Disordered" evidence="1">
    <location>
        <begin position="135"/>
        <end position="307"/>
    </location>
</feature>
<evidence type="ECO:0000256" key="2">
    <source>
        <dbReference type="SAM" id="SignalP"/>
    </source>
</evidence>
<proteinExistence type="predicted"/>
<evidence type="ECO:0000313" key="3">
    <source>
        <dbReference type="EMBL" id="KAF4337590.1"/>
    </source>
</evidence>
<sequence length="339" mass="34652">MFRLSTISCGLGLLLPVYARVISDPCATTTTLPAITVTKGPDGYYNQYTRTYQEFFNQGLTTKVYTITQSCSSMNCQPLPIETAPPPGFTSAIVKCDKCGGSGTKVATLTFPTESVEAYSSSGYIVVPIPQQTQIPLGQSESSESSTFSGDESSTSNLGNALNNHGASLSTNPSNGQDSASDGSQIGTSSMEAQSGTGDSPNNGNSSDETDSPLVGDQKLSDTPTSVYHFTPSISSAAGSPSDQSPSSSDGTASSDTTASRGDTSYPIPNQKTGNAGDTSGASSNAPNSAGKPGTKGSGDDSWNPDAPITVNSADHIETNVLTCVLVNIAGMLALSLLV</sequence>
<feature type="compositionally biased region" description="Low complexity" evidence="1">
    <location>
        <begin position="280"/>
        <end position="291"/>
    </location>
</feature>
<feature type="compositionally biased region" description="Polar residues" evidence="1">
    <location>
        <begin position="157"/>
        <end position="207"/>
    </location>
</feature>
<feature type="compositionally biased region" description="Polar residues" evidence="1">
    <location>
        <begin position="267"/>
        <end position="278"/>
    </location>
</feature>
<keyword evidence="2" id="KW-0732">Signal</keyword>